<feature type="region of interest" description="Disordered" evidence="1">
    <location>
        <begin position="154"/>
        <end position="204"/>
    </location>
</feature>
<feature type="compositionally biased region" description="Polar residues" evidence="1">
    <location>
        <begin position="154"/>
        <end position="195"/>
    </location>
</feature>
<dbReference type="AlphaFoldDB" id="A0A200PMF2"/>
<name>A0A200PMF2_MACCD</name>
<evidence type="ECO:0000256" key="1">
    <source>
        <dbReference type="SAM" id="MobiDB-lite"/>
    </source>
</evidence>
<keyword evidence="3" id="KW-1185">Reference proteome</keyword>
<gene>
    <name evidence="2" type="ORF">BVC80_8531g5</name>
</gene>
<dbReference type="InParanoid" id="A0A200PMF2"/>
<evidence type="ECO:0000313" key="3">
    <source>
        <dbReference type="Proteomes" id="UP000195402"/>
    </source>
</evidence>
<dbReference type="OrthoDB" id="1845088at2759"/>
<comment type="caution">
    <text evidence="2">The sequence shown here is derived from an EMBL/GenBank/DDBJ whole genome shotgun (WGS) entry which is preliminary data.</text>
</comment>
<proteinExistence type="predicted"/>
<evidence type="ECO:0000313" key="2">
    <source>
        <dbReference type="EMBL" id="OUZ99372.1"/>
    </source>
</evidence>
<dbReference type="PANTHER" id="PTHR47481:SF31">
    <property type="entry name" value="OS01G0873500 PROTEIN"/>
    <property type="match status" value="1"/>
</dbReference>
<dbReference type="EMBL" id="MVGT01004501">
    <property type="protein sequence ID" value="OUZ99372.1"/>
    <property type="molecule type" value="Genomic_DNA"/>
</dbReference>
<protein>
    <submittedName>
        <fullName evidence="2">Uncharacterized protein</fullName>
    </submittedName>
</protein>
<accession>A0A200PMF2</accession>
<dbReference type="Proteomes" id="UP000195402">
    <property type="component" value="Unassembled WGS sequence"/>
</dbReference>
<reference evidence="2 3" key="1">
    <citation type="journal article" date="2017" name="Mol. Plant">
        <title>The Genome of Medicinal Plant Macleaya cordata Provides New Insights into Benzylisoquinoline Alkaloids Metabolism.</title>
        <authorList>
            <person name="Liu X."/>
            <person name="Liu Y."/>
            <person name="Huang P."/>
            <person name="Ma Y."/>
            <person name="Qing Z."/>
            <person name="Tang Q."/>
            <person name="Cao H."/>
            <person name="Cheng P."/>
            <person name="Zheng Y."/>
            <person name="Yuan Z."/>
            <person name="Zhou Y."/>
            <person name="Liu J."/>
            <person name="Tang Z."/>
            <person name="Zhuo Y."/>
            <person name="Zhang Y."/>
            <person name="Yu L."/>
            <person name="Huang J."/>
            <person name="Yang P."/>
            <person name="Peng Q."/>
            <person name="Zhang J."/>
            <person name="Jiang W."/>
            <person name="Zhang Z."/>
            <person name="Lin K."/>
            <person name="Ro D.K."/>
            <person name="Chen X."/>
            <person name="Xiong X."/>
            <person name="Shang Y."/>
            <person name="Huang S."/>
            <person name="Zeng J."/>
        </authorList>
    </citation>
    <scope>NUCLEOTIDE SEQUENCE [LARGE SCALE GENOMIC DNA]</scope>
    <source>
        <strain evidence="3">cv. BLH2017</strain>
        <tissue evidence="2">Root</tissue>
    </source>
</reference>
<dbReference type="PANTHER" id="PTHR47481">
    <property type="match status" value="1"/>
</dbReference>
<sequence length="204" mass="22442">MEPFHVPHVPCLTPPKSILTSPNGRSKTRSFSAGCSHPSLIQSSLVLLDCPLHEKFGLPLKSVLHPRPVLIICTSAENFRPCQLFDALVASGNPITDNDLQQAILSGLDQSYDAIVTSLTTLVTVDMDEFFAHLLTYDMRLELQMASLQQPHANVATTNRASNSRSQTFDCSATRSSNRGRNQPHPRSNNTQQPHLQGPTMLET</sequence>
<organism evidence="2 3">
    <name type="scientific">Macleaya cordata</name>
    <name type="common">Five-seeded plume-poppy</name>
    <name type="synonym">Bocconia cordata</name>
    <dbReference type="NCBI Taxonomy" id="56857"/>
    <lineage>
        <taxon>Eukaryota</taxon>
        <taxon>Viridiplantae</taxon>
        <taxon>Streptophyta</taxon>
        <taxon>Embryophyta</taxon>
        <taxon>Tracheophyta</taxon>
        <taxon>Spermatophyta</taxon>
        <taxon>Magnoliopsida</taxon>
        <taxon>Ranunculales</taxon>
        <taxon>Papaveraceae</taxon>
        <taxon>Papaveroideae</taxon>
        <taxon>Macleaya</taxon>
    </lineage>
</organism>